<gene>
    <name evidence="2" type="ORF">HMPREF9449_02834</name>
</gene>
<evidence type="ECO:0000313" key="2">
    <source>
        <dbReference type="EMBL" id="EHP45358.1"/>
    </source>
</evidence>
<dbReference type="GeneID" id="98070358"/>
<dbReference type="STRING" id="742817.HMPREF9449_02834"/>
<dbReference type="HOGENOM" id="CLU_1218757_0_0_10"/>
<reference evidence="2 3" key="1">
    <citation type="submission" date="2012-01" db="EMBL/GenBank/DDBJ databases">
        <title>The Genome Sequence of Odoribacter laneus YIT 12061.</title>
        <authorList>
            <consortium name="The Broad Institute Genome Sequencing Platform"/>
            <person name="Earl A."/>
            <person name="Ward D."/>
            <person name="Feldgarden M."/>
            <person name="Gevers D."/>
            <person name="Morotomi M."/>
            <person name="Young S.K."/>
            <person name="Zeng Q."/>
            <person name="Gargeya S."/>
            <person name="Fitzgerald M."/>
            <person name="Haas B."/>
            <person name="Abouelleil A."/>
            <person name="Alvarado L."/>
            <person name="Arachchi H.M."/>
            <person name="Berlin A."/>
            <person name="Chapman S.B."/>
            <person name="Gearin G."/>
            <person name="Goldberg J."/>
            <person name="Griggs A."/>
            <person name="Gujja S."/>
            <person name="Hansen M."/>
            <person name="Heiman D."/>
            <person name="Howarth C."/>
            <person name="Larimer J."/>
            <person name="Lui A."/>
            <person name="MacDonald P.J.P."/>
            <person name="McCowen C."/>
            <person name="Montmayeur A."/>
            <person name="Murphy C."/>
            <person name="Neiman D."/>
            <person name="Pearson M."/>
            <person name="Priest M."/>
            <person name="Roberts A."/>
            <person name="Saif S."/>
            <person name="Shea T."/>
            <person name="Sisk P."/>
            <person name="Stolte C."/>
            <person name="Sykes S."/>
            <person name="Wortman J."/>
            <person name="Nusbaum C."/>
            <person name="Birren B."/>
        </authorList>
    </citation>
    <scope>NUCLEOTIDE SEQUENCE [LARGE SCALE GENOMIC DNA]</scope>
    <source>
        <strain evidence="2 3">YIT 12061</strain>
    </source>
</reference>
<evidence type="ECO:0000313" key="3">
    <source>
        <dbReference type="Proteomes" id="UP000004892"/>
    </source>
</evidence>
<dbReference type="PATRIC" id="fig|742817.3.peg.3028"/>
<dbReference type="RefSeq" id="WP_009137977.1">
    <property type="nucleotide sequence ID" value="NZ_JH594598.1"/>
</dbReference>
<feature type="coiled-coil region" evidence="1">
    <location>
        <begin position="132"/>
        <end position="176"/>
    </location>
</feature>
<protein>
    <recommendedName>
        <fullName evidence="4">DUF4369 domain-containing protein</fullName>
    </recommendedName>
</protein>
<evidence type="ECO:0008006" key="4">
    <source>
        <dbReference type="Google" id="ProtNLM"/>
    </source>
</evidence>
<accession>H1DKP8</accession>
<comment type="caution">
    <text evidence="2">The sequence shown here is derived from an EMBL/GenBank/DDBJ whole genome shotgun (WGS) entry which is preliminary data.</text>
</comment>
<sequence length="227" mass="26211">MKSFGLRIGLFIFFLNACSPNEIRIGGECRGLVGDTVVLYGLSAENGDTLLLAVQRVEKGIIDLRTDELQLPAKVGLGIGGKKIFFIVDSKEIVCLGKEEQDSSKIRIESGELEREYQVVYRILNQKYEMPAQKLQEKIQVLEGRQEKTESERKALEELYRNLDRCKRYKKEYIKKTIQANPTHELSLFLLWDELGDEVECQDSLFREMKIMNKKSNIYRLLAQKLL</sequence>
<keyword evidence="1" id="KW-0175">Coiled coil</keyword>
<proteinExistence type="predicted"/>
<dbReference type="Proteomes" id="UP000004892">
    <property type="component" value="Unassembled WGS sequence"/>
</dbReference>
<dbReference type="AlphaFoldDB" id="H1DKP8"/>
<evidence type="ECO:0000256" key="1">
    <source>
        <dbReference type="SAM" id="Coils"/>
    </source>
</evidence>
<name>H1DKP8_9BACT</name>
<keyword evidence="3" id="KW-1185">Reference proteome</keyword>
<organism evidence="2 3">
    <name type="scientific">Odoribacter laneus YIT 12061</name>
    <dbReference type="NCBI Taxonomy" id="742817"/>
    <lineage>
        <taxon>Bacteria</taxon>
        <taxon>Pseudomonadati</taxon>
        <taxon>Bacteroidota</taxon>
        <taxon>Bacteroidia</taxon>
        <taxon>Bacteroidales</taxon>
        <taxon>Odoribacteraceae</taxon>
        <taxon>Odoribacter</taxon>
    </lineage>
</organism>
<dbReference type="EMBL" id="ADMC01000032">
    <property type="protein sequence ID" value="EHP45358.1"/>
    <property type="molecule type" value="Genomic_DNA"/>
</dbReference>